<organism evidence="1 2">
    <name type="scientific">Zootermopsis nevadensis</name>
    <name type="common">Dampwood termite</name>
    <dbReference type="NCBI Taxonomy" id="136037"/>
    <lineage>
        <taxon>Eukaryota</taxon>
        <taxon>Metazoa</taxon>
        <taxon>Ecdysozoa</taxon>
        <taxon>Arthropoda</taxon>
        <taxon>Hexapoda</taxon>
        <taxon>Insecta</taxon>
        <taxon>Pterygota</taxon>
        <taxon>Neoptera</taxon>
        <taxon>Polyneoptera</taxon>
        <taxon>Dictyoptera</taxon>
        <taxon>Blattodea</taxon>
        <taxon>Blattoidea</taxon>
        <taxon>Termitoidae</taxon>
        <taxon>Termopsidae</taxon>
        <taxon>Zootermopsis</taxon>
    </lineage>
</organism>
<gene>
    <name evidence="1" type="ORF">L798_15493</name>
</gene>
<dbReference type="AlphaFoldDB" id="A0A067QPM9"/>
<dbReference type="InParanoid" id="A0A067QPM9"/>
<reference evidence="1 2" key="1">
    <citation type="journal article" date="2014" name="Nat. Commun.">
        <title>Molecular traces of alternative social organization in a termite genome.</title>
        <authorList>
            <person name="Terrapon N."/>
            <person name="Li C."/>
            <person name="Robertson H.M."/>
            <person name="Ji L."/>
            <person name="Meng X."/>
            <person name="Booth W."/>
            <person name="Chen Z."/>
            <person name="Childers C.P."/>
            <person name="Glastad K.M."/>
            <person name="Gokhale K."/>
            <person name="Gowin J."/>
            <person name="Gronenberg W."/>
            <person name="Hermansen R.A."/>
            <person name="Hu H."/>
            <person name="Hunt B.G."/>
            <person name="Huylmans A.K."/>
            <person name="Khalil S.M."/>
            <person name="Mitchell R.D."/>
            <person name="Munoz-Torres M.C."/>
            <person name="Mustard J.A."/>
            <person name="Pan H."/>
            <person name="Reese J.T."/>
            <person name="Scharf M.E."/>
            <person name="Sun F."/>
            <person name="Vogel H."/>
            <person name="Xiao J."/>
            <person name="Yang W."/>
            <person name="Yang Z."/>
            <person name="Yang Z."/>
            <person name="Zhou J."/>
            <person name="Zhu J."/>
            <person name="Brent C.S."/>
            <person name="Elsik C.G."/>
            <person name="Goodisman M.A."/>
            <person name="Liberles D.A."/>
            <person name="Roe R.M."/>
            <person name="Vargo E.L."/>
            <person name="Vilcinskas A."/>
            <person name="Wang J."/>
            <person name="Bornberg-Bauer E."/>
            <person name="Korb J."/>
            <person name="Zhang G."/>
            <person name="Liebig J."/>
        </authorList>
    </citation>
    <scope>NUCLEOTIDE SEQUENCE [LARGE SCALE GENOMIC DNA]</scope>
    <source>
        <tissue evidence="1">Whole organism</tissue>
    </source>
</reference>
<proteinExistence type="predicted"/>
<name>A0A067QPM9_ZOONE</name>
<accession>A0A067QPM9</accession>
<protein>
    <submittedName>
        <fullName evidence="1">Uncharacterized protein</fullName>
    </submittedName>
</protein>
<sequence>MTKADFTTELGFVSSVWGREGPLAQKNEIRGFTYFRISGTWNSVFKPSFFYVHFNIIPPRTSGCPSLLLPSDFRLKFYIYLSSRRRVLHAQPPPAPPPPRAMRLR</sequence>
<dbReference type="Proteomes" id="UP000027135">
    <property type="component" value="Unassembled WGS sequence"/>
</dbReference>
<evidence type="ECO:0000313" key="1">
    <source>
        <dbReference type="EMBL" id="KDR10503.1"/>
    </source>
</evidence>
<keyword evidence="2" id="KW-1185">Reference proteome</keyword>
<dbReference type="EMBL" id="KK853156">
    <property type="protein sequence ID" value="KDR10503.1"/>
    <property type="molecule type" value="Genomic_DNA"/>
</dbReference>
<evidence type="ECO:0000313" key="2">
    <source>
        <dbReference type="Proteomes" id="UP000027135"/>
    </source>
</evidence>